<name>A0A0A9TF33_ARUDO</name>
<sequence>MWRHSRGGGCGLGVGRLWRGSRSRARRSTRWVAEAPPTTEAADAIDGVSPDLLSLVADGGRGWQIRGGPTRWMERMEAAWADAAAGEDIASTGPPWRWPMARVAPLRPPPARLPVGPHPHLGEIRVVDLPEREIRRRGGLLLLHIDEIRISIPPLTPPFCAMATTSSVVSRTTATVAPFFLFSTPTSAAAADSTAGGSSRPLRPRLPLRPSVPPTDSSTLSRGLL</sequence>
<dbReference type="EMBL" id="GBRH01262786">
    <property type="protein sequence ID" value="JAD35109.1"/>
    <property type="molecule type" value="Transcribed_RNA"/>
</dbReference>
<protein>
    <submittedName>
        <fullName evidence="2">Uncharacterized protein</fullName>
    </submittedName>
</protein>
<feature type="region of interest" description="Disordered" evidence="1">
    <location>
        <begin position="189"/>
        <end position="225"/>
    </location>
</feature>
<feature type="compositionally biased region" description="Low complexity" evidence="1">
    <location>
        <begin position="189"/>
        <end position="201"/>
    </location>
</feature>
<organism evidence="2">
    <name type="scientific">Arundo donax</name>
    <name type="common">Giant reed</name>
    <name type="synonym">Donax arundinaceus</name>
    <dbReference type="NCBI Taxonomy" id="35708"/>
    <lineage>
        <taxon>Eukaryota</taxon>
        <taxon>Viridiplantae</taxon>
        <taxon>Streptophyta</taxon>
        <taxon>Embryophyta</taxon>
        <taxon>Tracheophyta</taxon>
        <taxon>Spermatophyta</taxon>
        <taxon>Magnoliopsida</taxon>
        <taxon>Liliopsida</taxon>
        <taxon>Poales</taxon>
        <taxon>Poaceae</taxon>
        <taxon>PACMAD clade</taxon>
        <taxon>Arundinoideae</taxon>
        <taxon>Arundineae</taxon>
        <taxon>Arundo</taxon>
    </lineage>
</organism>
<evidence type="ECO:0000256" key="1">
    <source>
        <dbReference type="SAM" id="MobiDB-lite"/>
    </source>
</evidence>
<accession>A0A0A9TF33</accession>
<dbReference type="AlphaFoldDB" id="A0A0A9TF33"/>
<feature type="compositionally biased region" description="Polar residues" evidence="1">
    <location>
        <begin position="215"/>
        <end position="225"/>
    </location>
</feature>
<evidence type="ECO:0000313" key="2">
    <source>
        <dbReference type="EMBL" id="JAD35109.1"/>
    </source>
</evidence>
<proteinExistence type="predicted"/>
<reference evidence="2" key="2">
    <citation type="journal article" date="2015" name="Data Brief">
        <title>Shoot transcriptome of the giant reed, Arundo donax.</title>
        <authorList>
            <person name="Barrero R.A."/>
            <person name="Guerrero F.D."/>
            <person name="Moolhuijzen P."/>
            <person name="Goolsby J.A."/>
            <person name="Tidwell J."/>
            <person name="Bellgard S.E."/>
            <person name="Bellgard M.I."/>
        </authorList>
    </citation>
    <scope>NUCLEOTIDE SEQUENCE</scope>
    <source>
        <tissue evidence="2">Shoot tissue taken approximately 20 cm above the soil surface</tissue>
    </source>
</reference>
<reference evidence="2" key="1">
    <citation type="submission" date="2014-09" db="EMBL/GenBank/DDBJ databases">
        <authorList>
            <person name="Magalhaes I.L.F."/>
            <person name="Oliveira U."/>
            <person name="Santos F.R."/>
            <person name="Vidigal T.H.D.A."/>
            <person name="Brescovit A.D."/>
            <person name="Santos A.J."/>
        </authorList>
    </citation>
    <scope>NUCLEOTIDE SEQUENCE</scope>
    <source>
        <tissue evidence="2">Shoot tissue taken approximately 20 cm above the soil surface</tissue>
    </source>
</reference>